<feature type="domain" description="Myb-like" evidence="2">
    <location>
        <begin position="190"/>
        <end position="235"/>
    </location>
</feature>
<organism evidence="3 4">
    <name type="scientific">Dioscorea cayennensis subsp. rotundata</name>
    <name type="common">White Guinea yam</name>
    <name type="synonym">Dioscorea rotundata</name>
    <dbReference type="NCBI Taxonomy" id="55577"/>
    <lineage>
        <taxon>Eukaryota</taxon>
        <taxon>Viridiplantae</taxon>
        <taxon>Streptophyta</taxon>
        <taxon>Embryophyta</taxon>
        <taxon>Tracheophyta</taxon>
        <taxon>Spermatophyta</taxon>
        <taxon>Magnoliopsida</taxon>
        <taxon>Liliopsida</taxon>
        <taxon>Dioscoreales</taxon>
        <taxon>Dioscoreaceae</taxon>
        <taxon>Dioscorea</taxon>
    </lineage>
</organism>
<dbReference type="RefSeq" id="XP_039127044.1">
    <property type="nucleotide sequence ID" value="XM_039271110.1"/>
</dbReference>
<evidence type="ECO:0000259" key="2">
    <source>
        <dbReference type="PROSITE" id="PS50090"/>
    </source>
</evidence>
<dbReference type="SUPFAM" id="SSF46689">
    <property type="entry name" value="Homeodomain-like"/>
    <property type="match status" value="1"/>
</dbReference>
<gene>
    <name evidence="4" type="primary">LOC120263242</name>
</gene>
<accession>A0AB40BIV9</accession>
<dbReference type="InterPro" id="IPR001005">
    <property type="entry name" value="SANT/Myb"/>
</dbReference>
<feature type="region of interest" description="Disordered" evidence="1">
    <location>
        <begin position="446"/>
        <end position="469"/>
    </location>
</feature>
<protein>
    <submittedName>
        <fullName evidence="4">Uncharacterized protein LOC120263242</fullName>
    </submittedName>
</protein>
<reference evidence="4" key="1">
    <citation type="submission" date="2025-08" db="UniProtKB">
        <authorList>
            <consortium name="RefSeq"/>
        </authorList>
    </citation>
    <scope>IDENTIFICATION</scope>
</reference>
<feature type="compositionally biased region" description="Low complexity" evidence="1">
    <location>
        <begin position="1"/>
        <end position="16"/>
    </location>
</feature>
<dbReference type="Proteomes" id="UP001515500">
    <property type="component" value="Chromosome 6"/>
</dbReference>
<evidence type="ECO:0000313" key="4">
    <source>
        <dbReference type="RefSeq" id="XP_039127044.1"/>
    </source>
</evidence>
<feature type="region of interest" description="Disordered" evidence="1">
    <location>
        <begin position="146"/>
        <end position="190"/>
    </location>
</feature>
<evidence type="ECO:0000313" key="3">
    <source>
        <dbReference type="Proteomes" id="UP001515500"/>
    </source>
</evidence>
<dbReference type="PANTHER" id="PTHR14000:SF17">
    <property type="entry name" value="MYB-LIKE DOMAIN-CONTAINING PROTEIN"/>
    <property type="match status" value="1"/>
</dbReference>
<dbReference type="PROSITE" id="PS50090">
    <property type="entry name" value="MYB_LIKE"/>
    <property type="match status" value="1"/>
</dbReference>
<dbReference type="AlphaFoldDB" id="A0AB40BIV9"/>
<sequence length="469" mass="52127">MPPSLLLSSLHSQMSRSNRREEAHGDRGISTRRSPRFVQTPLRRSPRLHPQPNDVFLGDVRSQSKNKPKDRSRKQSRSKSSPISSNLAKRSSLKKVRSEGSGVRQESERRRSPRLALLSDAGLKAEEAVNIGGVVDLEERMENAAPIEGGERKRKRIGGEKREEIQVDRGGEVEEHGGGGGGGGGGGEGWTKEQELELRRAYLLARPSPHFWKKVAKMVPGKSAQECFDRVHADLATPPQSHPVSRATKLDQTPIADFTLSSSIAALGCNKTNAKRPRRGKQKILFAQKAVRHLLRKHQVIDRSKEADLFSVLETSPTALIMDFPEVKTPATPQCVPTPVGFLKRCSERSLSARKGTHSRFRPPDQANYMSPEVLKPIKNMVLHEKYINQLHCREARRRTLAKATSSSAARDSRNVTSLKPDLRAARTALLSEAKDAVTHFQHLQADPFGDHIDDDDDFDGFNSADDDE</sequence>
<keyword evidence="3" id="KW-1185">Reference proteome</keyword>
<feature type="compositionally biased region" description="Basic and acidic residues" evidence="1">
    <location>
        <begin position="157"/>
        <end position="177"/>
    </location>
</feature>
<feature type="compositionally biased region" description="Basic residues" evidence="1">
    <location>
        <begin position="64"/>
        <end position="77"/>
    </location>
</feature>
<feature type="compositionally biased region" description="Basic and acidic residues" evidence="1">
    <location>
        <begin position="18"/>
        <end position="29"/>
    </location>
</feature>
<name>A0AB40BIV9_DIOCR</name>
<dbReference type="CDD" id="cd00167">
    <property type="entry name" value="SANT"/>
    <property type="match status" value="1"/>
</dbReference>
<proteinExistence type="predicted"/>
<feature type="compositionally biased region" description="Acidic residues" evidence="1">
    <location>
        <begin position="453"/>
        <end position="469"/>
    </location>
</feature>
<dbReference type="GeneID" id="120263242"/>
<feature type="region of interest" description="Disordered" evidence="1">
    <location>
        <begin position="1"/>
        <end position="114"/>
    </location>
</feature>
<dbReference type="PANTHER" id="PTHR14000">
    <property type="entry name" value="FINGER CCCH DOMAIN PROTEIN, PUTATIVE (DUF3755)-RELATED"/>
    <property type="match status" value="1"/>
</dbReference>
<feature type="compositionally biased region" description="Gly residues" evidence="1">
    <location>
        <begin position="178"/>
        <end position="189"/>
    </location>
</feature>
<dbReference type="Gene3D" id="1.10.10.60">
    <property type="entry name" value="Homeodomain-like"/>
    <property type="match status" value="1"/>
</dbReference>
<dbReference type="InterPro" id="IPR009057">
    <property type="entry name" value="Homeodomain-like_sf"/>
</dbReference>
<evidence type="ECO:0000256" key="1">
    <source>
        <dbReference type="SAM" id="MobiDB-lite"/>
    </source>
</evidence>